<protein>
    <recommendedName>
        <fullName evidence="7">MPN domain-containing protein</fullName>
    </recommendedName>
</protein>
<dbReference type="Proteomes" id="UP000487117">
    <property type="component" value="Unassembled WGS sequence"/>
</dbReference>
<name>A0A7V8FE48_STEMA</name>
<dbReference type="PANTHER" id="PTHR30471">
    <property type="entry name" value="DNA REPAIR PROTEIN RADC"/>
    <property type="match status" value="1"/>
</dbReference>
<evidence type="ECO:0000256" key="6">
    <source>
        <dbReference type="RuleBase" id="RU003797"/>
    </source>
</evidence>
<dbReference type="GO" id="GO:0006508">
    <property type="term" value="P:proteolysis"/>
    <property type="evidence" value="ECO:0007669"/>
    <property type="project" value="UniProtKB-KW"/>
</dbReference>
<dbReference type="InterPro" id="IPR025657">
    <property type="entry name" value="RadC_JAB"/>
</dbReference>
<evidence type="ECO:0000313" key="9">
    <source>
        <dbReference type="Proteomes" id="UP000487117"/>
    </source>
</evidence>
<evidence type="ECO:0000256" key="2">
    <source>
        <dbReference type="ARBA" id="ARBA00022723"/>
    </source>
</evidence>
<keyword evidence="4" id="KW-0862">Zinc</keyword>
<dbReference type="NCBIfam" id="NF000642">
    <property type="entry name" value="PRK00024.1"/>
    <property type="match status" value="1"/>
</dbReference>
<dbReference type="Pfam" id="PF04002">
    <property type="entry name" value="RadC"/>
    <property type="match status" value="1"/>
</dbReference>
<dbReference type="InterPro" id="IPR046778">
    <property type="entry name" value="UPF0758_N"/>
</dbReference>
<dbReference type="GO" id="GO:0046872">
    <property type="term" value="F:metal ion binding"/>
    <property type="evidence" value="ECO:0007669"/>
    <property type="project" value="UniProtKB-KW"/>
</dbReference>
<keyword evidence="5" id="KW-0482">Metalloprotease</keyword>
<accession>A0A7V8FE48</accession>
<dbReference type="AlphaFoldDB" id="A0A7V8FE48"/>
<proteinExistence type="inferred from homology"/>
<dbReference type="PANTHER" id="PTHR30471:SF3">
    <property type="entry name" value="UPF0758 PROTEIN YEES-RELATED"/>
    <property type="match status" value="1"/>
</dbReference>
<sequence length="246" mass="26792">MGSTAQAAQAVAMPIYEWPEGERPREKLLARGPAALSDAELLALFLGSGTGGRDAVHTARELLGAHGPLRTLLDRRARELTQLPGLGPARSCALVAGLELAQRHLAARLQLGEPACTTPALVGRFLQQHLRARPREVFSVMFLDNRHRLLACEDLFHGTINAAAVYPREVVRRALALNAAAVIVSRNHPSGDPEPSQADEQLTRELQSALDLVDVRLLDHFVVGEGPPVSFAQRGLLPQRKTRLFR</sequence>
<dbReference type="Gene3D" id="3.40.140.10">
    <property type="entry name" value="Cytidine Deaminase, domain 2"/>
    <property type="match status" value="1"/>
</dbReference>
<dbReference type="EMBL" id="WNDS01000005">
    <property type="protein sequence ID" value="KAF1013570.1"/>
    <property type="molecule type" value="Genomic_DNA"/>
</dbReference>
<dbReference type="InterPro" id="IPR010994">
    <property type="entry name" value="RuvA_2-like"/>
</dbReference>
<dbReference type="GO" id="GO:0008237">
    <property type="term" value="F:metallopeptidase activity"/>
    <property type="evidence" value="ECO:0007669"/>
    <property type="project" value="UniProtKB-KW"/>
</dbReference>
<dbReference type="PROSITE" id="PS50249">
    <property type="entry name" value="MPN"/>
    <property type="match status" value="1"/>
</dbReference>
<evidence type="ECO:0000256" key="5">
    <source>
        <dbReference type="ARBA" id="ARBA00023049"/>
    </source>
</evidence>
<keyword evidence="1" id="KW-0645">Protease</keyword>
<dbReference type="InterPro" id="IPR037518">
    <property type="entry name" value="MPN"/>
</dbReference>
<gene>
    <name evidence="8" type="ORF">GAK31_03720</name>
</gene>
<keyword evidence="3" id="KW-0378">Hydrolase</keyword>
<organism evidence="8 9">
    <name type="scientific">Stenotrophomonas maltophilia</name>
    <name type="common">Pseudomonas maltophilia</name>
    <name type="synonym">Xanthomonas maltophilia</name>
    <dbReference type="NCBI Taxonomy" id="40324"/>
    <lineage>
        <taxon>Bacteria</taxon>
        <taxon>Pseudomonadati</taxon>
        <taxon>Pseudomonadota</taxon>
        <taxon>Gammaproteobacteria</taxon>
        <taxon>Lysobacterales</taxon>
        <taxon>Lysobacteraceae</taxon>
        <taxon>Stenotrophomonas</taxon>
        <taxon>Stenotrophomonas maltophilia group</taxon>
    </lineage>
</organism>
<dbReference type="NCBIfam" id="TIGR00608">
    <property type="entry name" value="radc"/>
    <property type="match status" value="1"/>
</dbReference>
<dbReference type="CDD" id="cd08071">
    <property type="entry name" value="MPN_DUF2466"/>
    <property type="match status" value="1"/>
</dbReference>
<dbReference type="Pfam" id="PF20582">
    <property type="entry name" value="UPF0758_N"/>
    <property type="match status" value="1"/>
</dbReference>
<dbReference type="SUPFAM" id="SSF47781">
    <property type="entry name" value="RuvA domain 2-like"/>
    <property type="match status" value="1"/>
</dbReference>
<evidence type="ECO:0000256" key="3">
    <source>
        <dbReference type="ARBA" id="ARBA00022801"/>
    </source>
</evidence>
<dbReference type="InterPro" id="IPR001405">
    <property type="entry name" value="UPF0758"/>
</dbReference>
<evidence type="ECO:0000313" key="8">
    <source>
        <dbReference type="EMBL" id="KAF1013570.1"/>
    </source>
</evidence>
<evidence type="ECO:0000259" key="7">
    <source>
        <dbReference type="PROSITE" id="PS50249"/>
    </source>
</evidence>
<comment type="caution">
    <text evidence="8">The sequence shown here is derived from an EMBL/GenBank/DDBJ whole genome shotgun (WGS) entry which is preliminary data.</text>
</comment>
<evidence type="ECO:0000256" key="1">
    <source>
        <dbReference type="ARBA" id="ARBA00022670"/>
    </source>
</evidence>
<keyword evidence="2" id="KW-0479">Metal-binding</keyword>
<evidence type="ECO:0000256" key="4">
    <source>
        <dbReference type="ARBA" id="ARBA00022833"/>
    </source>
</evidence>
<feature type="domain" description="MPN" evidence="7">
    <location>
        <begin position="115"/>
        <end position="237"/>
    </location>
</feature>
<reference evidence="9" key="1">
    <citation type="journal article" date="2020" name="MBio">
        <title>Horizontal gene transfer to a defensive symbiont with a reduced genome amongst a multipartite beetle microbiome.</title>
        <authorList>
            <person name="Waterworth S.C."/>
            <person name="Florez L.V."/>
            <person name="Rees E.R."/>
            <person name="Hertweck C."/>
            <person name="Kaltenpoth M."/>
            <person name="Kwan J.C."/>
        </authorList>
    </citation>
    <scope>NUCLEOTIDE SEQUENCE [LARGE SCALE GENOMIC DNA]</scope>
</reference>
<comment type="similarity">
    <text evidence="6">Belongs to the UPF0758 family.</text>
</comment>